<geneLocation type="plasmid" evidence="2 3">
    <name>unnamed1</name>
</geneLocation>
<gene>
    <name evidence="2" type="ORF">NRK68_34490</name>
</gene>
<dbReference type="InterPro" id="IPR045729">
    <property type="entry name" value="DUF6083"/>
</dbReference>
<organism evidence="2 3">
    <name type="scientific">Streptomyces yangpuensis</name>
    <dbReference type="NCBI Taxonomy" id="1648182"/>
    <lineage>
        <taxon>Bacteria</taxon>
        <taxon>Bacillati</taxon>
        <taxon>Actinomycetota</taxon>
        <taxon>Actinomycetes</taxon>
        <taxon>Kitasatosporales</taxon>
        <taxon>Streptomycetaceae</taxon>
        <taxon>Streptomyces</taxon>
    </lineage>
</organism>
<dbReference type="EMBL" id="CP102515">
    <property type="protein sequence ID" value="UUY52381.1"/>
    <property type="molecule type" value="Genomic_DNA"/>
</dbReference>
<evidence type="ECO:0000256" key="1">
    <source>
        <dbReference type="SAM" id="MobiDB-lite"/>
    </source>
</evidence>
<keyword evidence="2" id="KW-0614">Plasmid</keyword>
<reference evidence="2" key="1">
    <citation type="submission" date="2022-08" db="EMBL/GenBank/DDBJ databases">
        <authorList>
            <person name="Tian L."/>
        </authorList>
    </citation>
    <scope>NUCLEOTIDE SEQUENCE</scope>
    <source>
        <strain evidence="2">CM253</strain>
        <plasmid evidence="2">unnamed1</plasmid>
    </source>
</reference>
<dbReference type="RefSeq" id="WP_257858124.1">
    <property type="nucleotide sequence ID" value="NZ_CP102515.1"/>
</dbReference>
<sequence>MRIHPHAPSKSLRGDNTGRCLYCHNVVWWYDRADGGRIPLLPRQFPTSRVPPRARWSVDAGVARLGSVEDTCWIAHPTVCPGIEHEEFTDTGLADLHRQSAINMQTAIREGRFSAPLTGAENDDQDASRERGGRSTRRDVVAYHSVHLLAPSTVGELLCVALSEATGQRCDNLVRDDRAGFQGEWAEIEMPYPRDPTGDAPLWEGQTMWVWSLNNVSYKESVRWRDQHCPAHAAESTTPDAHPRECEHFDPFRHSSHIRYQRPTTVPMFSPEPSKATRLICAGKGCDAGKVGAVPDREVVEGLGWMCYKCRPKHTARRATHRRWEADPGRAGQG</sequence>
<evidence type="ECO:0000313" key="3">
    <source>
        <dbReference type="Proteomes" id="UP001057738"/>
    </source>
</evidence>
<feature type="compositionally biased region" description="Basic and acidic residues" evidence="1">
    <location>
        <begin position="126"/>
        <end position="136"/>
    </location>
</feature>
<protein>
    <submittedName>
        <fullName evidence="2">DUF6083 domain-containing protein</fullName>
    </submittedName>
</protein>
<dbReference type="Pfam" id="PF19561">
    <property type="entry name" value="DUF6083"/>
    <property type="match status" value="1"/>
</dbReference>
<name>A0ABY5Q7G1_9ACTN</name>
<accession>A0ABY5Q7G1</accession>
<proteinExistence type="predicted"/>
<evidence type="ECO:0000313" key="2">
    <source>
        <dbReference type="EMBL" id="UUY52381.1"/>
    </source>
</evidence>
<feature type="region of interest" description="Disordered" evidence="1">
    <location>
        <begin position="112"/>
        <end position="136"/>
    </location>
</feature>
<keyword evidence="3" id="KW-1185">Reference proteome</keyword>
<dbReference type="GeneID" id="95578648"/>
<dbReference type="Proteomes" id="UP001057738">
    <property type="component" value="Plasmid unnamed1"/>
</dbReference>